<dbReference type="SUPFAM" id="SSF53613">
    <property type="entry name" value="Ribokinase-like"/>
    <property type="match status" value="1"/>
</dbReference>
<dbReference type="GO" id="GO:0052856">
    <property type="term" value="F:NAD(P)HX epimerase activity"/>
    <property type="evidence" value="ECO:0007669"/>
    <property type="project" value="UniProtKB-EC"/>
</dbReference>
<comment type="similarity">
    <text evidence="4">In the N-terminal section; belongs to the NnrE/AIBP family.</text>
</comment>
<keyword evidence="12" id="KW-0630">Potassium</keyword>
<evidence type="ECO:0000256" key="14">
    <source>
        <dbReference type="ARBA" id="ARBA00023235"/>
    </source>
</evidence>
<comment type="cofactor">
    <cofactor evidence="3">
        <name>K(+)</name>
        <dbReference type="ChEBI" id="CHEBI:29103"/>
    </cofactor>
</comment>
<accession>J9FQX8</accession>
<organism evidence="23">
    <name type="scientific">gut metagenome</name>
    <dbReference type="NCBI Taxonomy" id="749906"/>
    <lineage>
        <taxon>unclassified sequences</taxon>
        <taxon>metagenomes</taxon>
        <taxon>organismal metagenomes</taxon>
    </lineage>
</organism>
<dbReference type="PIRSF" id="PIRSF017184">
    <property type="entry name" value="Nnr"/>
    <property type="match status" value="1"/>
</dbReference>
<proteinExistence type="inferred from homology"/>
<dbReference type="EC" id="4.2.1.136" evidence="7"/>
<evidence type="ECO:0000256" key="9">
    <source>
        <dbReference type="ARBA" id="ARBA00022741"/>
    </source>
</evidence>
<dbReference type="Gene3D" id="3.40.50.10260">
    <property type="entry name" value="YjeF N-terminal domain"/>
    <property type="match status" value="1"/>
</dbReference>
<evidence type="ECO:0000259" key="21">
    <source>
        <dbReference type="PROSITE" id="PS51383"/>
    </source>
</evidence>
<keyword evidence="23" id="KW-0808">Transferase</keyword>
<evidence type="ECO:0000256" key="11">
    <source>
        <dbReference type="ARBA" id="ARBA00022857"/>
    </source>
</evidence>
<evidence type="ECO:0000256" key="10">
    <source>
        <dbReference type="ARBA" id="ARBA00022840"/>
    </source>
</evidence>
<dbReference type="GO" id="GO:0016301">
    <property type="term" value="F:kinase activity"/>
    <property type="evidence" value="ECO:0007669"/>
    <property type="project" value="UniProtKB-KW"/>
</dbReference>
<evidence type="ECO:0000256" key="17">
    <source>
        <dbReference type="ARBA" id="ARBA00025153"/>
    </source>
</evidence>
<dbReference type="NCBIfam" id="TIGR00196">
    <property type="entry name" value="yjeF_cterm"/>
    <property type="match status" value="1"/>
</dbReference>
<evidence type="ECO:0000256" key="16">
    <source>
        <dbReference type="ARBA" id="ARBA00023268"/>
    </source>
</evidence>
<dbReference type="PROSITE" id="PS51383">
    <property type="entry name" value="YJEF_C_3"/>
    <property type="match status" value="1"/>
</dbReference>
<feature type="domain" description="YjeF C-terminal" evidence="21">
    <location>
        <begin position="231"/>
        <end position="504"/>
    </location>
</feature>
<evidence type="ECO:0000256" key="3">
    <source>
        <dbReference type="ARBA" id="ARBA00001958"/>
    </source>
</evidence>
<dbReference type="GO" id="GO:0005524">
    <property type="term" value="F:ATP binding"/>
    <property type="evidence" value="ECO:0007669"/>
    <property type="project" value="UniProtKB-KW"/>
</dbReference>
<evidence type="ECO:0000256" key="12">
    <source>
        <dbReference type="ARBA" id="ARBA00022958"/>
    </source>
</evidence>
<gene>
    <name evidence="23" type="ORF">EVA_19913</name>
</gene>
<comment type="function">
    <text evidence="17">Bifunctional enzyme that catalyzes the epimerization of the S- and R-forms of NAD(P)HX and the dehydration of the S-form of NAD(P)HX at the expense of ADP, which is converted to AMP. This allows the repair of both epimers of NAD(P)HX, a damaged form of NAD(P)H that is a result of enzymatic or heat-dependent hydration.</text>
</comment>
<comment type="catalytic activity">
    <reaction evidence="2">
        <text>(6R)-NADPHX = (6S)-NADPHX</text>
        <dbReference type="Rhea" id="RHEA:32227"/>
        <dbReference type="ChEBI" id="CHEBI:64076"/>
        <dbReference type="ChEBI" id="CHEBI:64077"/>
        <dbReference type="EC" id="5.1.99.6"/>
    </reaction>
</comment>
<dbReference type="SUPFAM" id="SSF64153">
    <property type="entry name" value="YjeF N-terminal domain-like"/>
    <property type="match status" value="1"/>
</dbReference>
<protein>
    <recommendedName>
        <fullName evidence="18">Nicotinamide nucleotide repair protein</fullName>
        <ecNumber evidence="7">4.2.1.136</ecNumber>
        <ecNumber evidence="6">5.1.99.6</ecNumber>
    </recommendedName>
</protein>
<dbReference type="GO" id="GO:0046872">
    <property type="term" value="F:metal ion binding"/>
    <property type="evidence" value="ECO:0007669"/>
    <property type="project" value="UniProtKB-KW"/>
</dbReference>
<dbReference type="NCBIfam" id="TIGR00197">
    <property type="entry name" value="yjeF_nterm"/>
    <property type="match status" value="1"/>
</dbReference>
<evidence type="ECO:0000256" key="6">
    <source>
        <dbReference type="ARBA" id="ARBA00012228"/>
    </source>
</evidence>
<dbReference type="InterPro" id="IPR029056">
    <property type="entry name" value="Ribokinase-like"/>
</dbReference>
<keyword evidence="23" id="KW-0418">Kinase</keyword>
<dbReference type="InterPro" id="IPR004443">
    <property type="entry name" value="YjeF_N_dom"/>
</dbReference>
<evidence type="ECO:0000256" key="5">
    <source>
        <dbReference type="ARBA" id="ARBA00009524"/>
    </source>
</evidence>
<evidence type="ECO:0000256" key="2">
    <source>
        <dbReference type="ARBA" id="ARBA00000909"/>
    </source>
</evidence>
<comment type="caution">
    <text evidence="23">The sequence shown here is derived from an EMBL/GenBank/DDBJ whole genome shotgun (WGS) entry which is preliminary data.</text>
</comment>
<evidence type="ECO:0000256" key="8">
    <source>
        <dbReference type="ARBA" id="ARBA00022723"/>
    </source>
</evidence>
<evidence type="ECO:0000256" key="7">
    <source>
        <dbReference type="ARBA" id="ARBA00013129"/>
    </source>
</evidence>
<sequence>MKLPNALQMKELDVATIQEEEISSYDLMERAASQLASFIYTHFENKNRPVVIFCGPGNNGGDGLAVARKMSQHGYTQLQVFLFNTSQSLSEDCQTNMTRLQTECPNVTFTEITQQFEAPQLAANTLVIDALFGTGLGRPLGGGFAALVQFINASGTEVISIDMPSGLMSEDNTLNSPSAIVRATVTLTLGLPKLALILPDTQFFAGKVYVLPIGLSETKIAELQTPFQITEHAEMRALLRPRPAFGHKGTFGNGLLIAGRYGMAGAAVLAARACLRAGVGKVTIHTPTCNNDILQMAVPEAVLHHDTDERVFSKAIHSEAFQAVAIGPGIGTEKRTALALIEQVSHSALPLVIDADAINIFGSHKGWIAQIPQHSIFTPHPTEMKRLGICNNDSFSILLEAINLAKRHHFYIVLKGHYTAVCTPKGYVYFNPTGNSGMATAGSGDVLTGIILALLAQQYHQEAACRLGVYLHGLAGDLAAQERGEYALTASDLIDFLPQAFACLQQQESLPWSQRLGLDWGKHTK</sequence>
<evidence type="ECO:0000256" key="15">
    <source>
        <dbReference type="ARBA" id="ARBA00023239"/>
    </source>
</evidence>
<dbReference type="HAMAP" id="MF_01965">
    <property type="entry name" value="NADHX_dehydratase"/>
    <property type="match status" value="1"/>
</dbReference>
<comment type="catalytic activity">
    <reaction evidence="1">
        <text>(6R)-NADHX = (6S)-NADHX</text>
        <dbReference type="Rhea" id="RHEA:32215"/>
        <dbReference type="ChEBI" id="CHEBI:64074"/>
        <dbReference type="ChEBI" id="CHEBI:64075"/>
        <dbReference type="EC" id="5.1.99.6"/>
    </reaction>
</comment>
<evidence type="ECO:0000256" key="1">
    <source>
        <dbReference type="ARBA" id="ARBA00000013"/>
    </source>
</evidence>
<comment type="catalytic activity">
    <reaction evidence="20">
        <text>(6S)-NADPHX + ADP = AMP + phosphate + NADPH + H(+)</text>
        <dbReference type="Rhea" id="RHEA:32235"/>
        <dbReference type="ChEBI" id="CHEBI:15378"/>
        <dbReference type="ChEBI" id="CHEBI:43474"/>
        <dbReference type="ChEBI" id="CHEBI:57783"/>
        <dbReference type="ChEBI" id="CHEBI:64076"/>
        <dbReference type="ChEBI" id="CHEBI:456215"/>
        <dbReference type="ChEBI" id="CHEBI:456216"/>
        <dbReference type="EC" id="4.2.1.136"/>
    </reaction>
</comment>
<dbReference type="CDD" id="cd01171">
    <property type="entry name" value="YXKO-related"/>
    <property type="match status" value="1"/>
</dbReference>
<evidence type="ECO:0000313" key="23">
    <source>
        <dbReference type="EMBL" id="EJW91982.1"/>
    </source>
</evidence>
<keyword evidence="11" id="KW-0521">NADP</keyword>
<dbReference type="InterPro" id="IPR036652">
    <property type="entry name" value="YjeF_N_dom_sf"/>
</dbReference>
<dbReference type="PROSITE" id="PS51385">
    <property type="entry name" value="YJEF_N"/>
    <property type="match status" value="1"/>
</dbReference>
<dbReference type="AlphaFoldDB" id="J9FQX8"/>
<dbReference type="PANTHER" id="PTHR12592">
    <property type="entry name" value="ATP-DEPENDENT (S)-NAD(P)H-HYDRATE DEHYDRATASE FAMILY MEMBER"/>
    <property type="match status" value="1"/>
</dbReference>
<keyword evidence="9" id="KW-0547">Nucleotide-binding</keyword>
<comment type="similarity">
    <text evidence="5">In the C-terminal section; belongs to the NnrD/CARKD family.</text>
</comment>
<dbReference type="PANTHER" id="PTHR12592:SF0">
    <property type="entry name" value="ATP-DEPENDENT (S)-NAD(P)H-HYDRATE DEHYDRATASE"/>
    <property type="match status" value="1"/>
</dbReference>
<name>J9FQX8_9ZZZZ</name>
<dbReference type="EMBL" id="AMCI01007832">
    <property type="protein sequence ID" value="EJW91982.1"/>
    <property type="molecule type" value="Genomic_DNA"/>
</dbReference>
<dbReference type="HAMAP" id="MF_01966">
    <property type="entry name" value="NADHX_epimerase"/>
    <property type="match status" value="1"/>
</dbReference>
<dbReference type="InterPro" id="IPR000631">
    <property type="entry name" value="CARKD"/>
</dbReference>
<dbReference type="GO" id="GO:0110051">
    <property type="term" value="P:metabolite repair"/>
    <property type="evidence" value="ECO:0007669"/>
    <property type="project" value="TreeGrafter"/>
</dbReference>
<feature type="domain" description="YjeF N-terminal" evidence="22">
    <location>
        <begin position="9"/>
        <end position="221"/>
    </location>
</feature>
<comment type="catalytic activity">
    <reaction evidence="19">
        <text>(6S)-NADHX + ADP = AMP + phosphate + NADH + H(+)</text>
        <dbReference type="Rhea" id="RHEA:32223"/>
        <dbReference type="ChEBI" id="CHEBI:15378"/>
        <dbReference type="ChEBI" id="CHEBI:43474"/>
        <dbReference type="ChEBI" id="CHEBI:57945"/>
        <dbReference type="ChEBI" id="CHEBI:64074"/>
        <dbReference type="ChEBI" id="CHEBI:456215"/>
        <dbReference type="ChEBI" id="CHEBI:456216"/>
        <dbReference type="EC" id="4.2.1.136"/>
    </reaction>
</comment>
<keyword evidence="15" id="KW-0456">Lyase</keyword>
<evidence type="ECO:0000256" key="4">
    <source>
        <dbReference type="ARBA" id="ARBA00006001"/>
    </source>
</evidence>
<keyword evidence="8" id="KW-0479">Metal-binding</keyword>
<dbReference type="Pfam" id="PF01256">
    <property type="entry name" value="Carb_kinase"/>
    <property type="match status" value="1"/>
</dbReference>
<dbReference type="GO" id="GO:0052855">
    <property type="term" value="F:ADP-dependent NAD(P)H-hydrate dehydratase activity"/>
    <property type="evidence" value="ECO:0007669"/>
    <property type="project" value="UniProtKB-EC"/>
</dbReference>
<evidence type="ECO:0000256" key="19">
    <source>
        <dbReference type="ARBA" id="ARBA00048238"/>
    </source>
</evidence>
<dbReference type="EC" id="5.1.99.6" evidence="6"/>
<dbReference type="InterPro" id="IPR030677">
    <property type="entry name" value="Nnr"/>
</dbReference>
<evidence type="ECO:0000256" key="20">
    <source>
        <dbReference type="ARBA" id="ARBA00049209"/>
    </source>
</evidence>
<keyword evidence="10" id="KW-0067">ATP-binding</keyword>
<evidence type="ECO:0000256" key="18">
    <source>
        <dbReference type="ARBA" id="ARBA00032624"/>
    </source>
</evidence>
<dbReference type="InterPro" id="IPR017953">
    <property type="entry name" value="Carbohydrate_kinase_pred_CS"/>
</dbReference>
<keyword evidence="13" id="KW-0520">NAD</keyword>
<keyword evidence="16" id="KW-0511">Multifunctional enzyme</keyword>
<reference evidence="23" key="1">
    <citation type="journal article" date="2012" name="PLoS ONE">
        <title>Gene sets for utilization of primary and secondary nutrition supplies in the distal gut of endangered iberian lynx.</title>
        <authorList>
            <person name="Alcaide M."/>
            <person name="Messina E."/>
            <person name="Richter M."/>
            <person name="Bargiela R."/>
            <person name="Peplies J."/>
            <person name="Huws S.A."/>
            <person name="Newbold C.J."/>
            <person name="Golyshin P.N."/>
            <person name="Simon M.A."/>
            <person name="Lopez G."/>
            <person name="Yakimov M.M."/>
            <person name="Ferrer M."/>
        </authorList>
    </citation>
    <scope>NUCLEOTIDE SEQUENCE</scope>
</reference>
<evidence type="ECO:0000256" key="13">
    <source>
        <dbReference type="ARBA" id="ARBA00023027"/>
    </source>
</evidence>
<evidence type="ECO:0000259" key="22">
    <source>
        <dbReference type="PROSITE" id="PS51385"/>
    </source>
</evidence>
<dbReference type="Gene3D" id="3.40.1190.20">
    <property type="match status" value="1"/>
</dbReference>
<dbReference type="Pfam" id="PF03853">
    <property type="entry name" value="YjeF_N"/>
    <property type="match status" value="1"/>
</dbReference>
<keyword evidence="14" id="KW-0413">Isomerase</keyword>
<dbReference type="PROSITE" id="PS01050">
    <property type="entry name" value="YJEF_C_2"/>
    <property type="match status" value="1"/>
</dbReference>